<comment type="caution">
    <text evidence="2">The sequence shown here is derived from an EMBL/GenBank/DDBJ whole genome shotgun (WGS) entry which is preliminary data.</text>
</comment>
<dbReference type="AlphaFoldDB" id="A0A1Y5MRN8"/>
<sequence length="57" mass="6422">MQNRREFLKKVGLVGAVAASGAVAANANENLKSGKSKKTEVLYKRSKYWELYYKQAK</sequence>
<evidence type="ECO:0000313" key="2">
    <source>
        <dbReference type="EMBL" id="OUT08365.1"/>
    </source>
</evidence>
<reference evidence="2 3" key="1">
    <citation type="submission" date="2017-04" db="EMBL/GenBank/DDBJ databases">
        <title>Complete genome of Campylobacter concisus ATCC 33237T and draft genomes for an additional eight well characterized C. concisus strains.</title>
        <authorList>
            <person name="Cornelius A.J."/>
            <person name="Miller W.G."/>
            <person name="Lastovica A.J."/>
            <person name="On S.L."/>
            <person name="French N.P."/>
            <person name="Vandenberg O."/>
            <person name="Biggs P.J."/>
        </authorList>
    </citation>
    <scope>NUCLEOTIDE SEQUENCE [LARGE SCALE GENOMIC DNA]</scope>
    <source>
        <strain evidence="2 3">CCUG 19995</strain>
    </source>
</reference>
<dbReference type="InterPro" id="IPR019546">
    <property type="entry name" value="TAT_signal_bac_arc"/>
</dbReference>
<organism evidence="2 3">
    <name type="scientific">Campylobacter concisus</name>
    <dbReference type="NCBI Taxonomy" id="199"/>
    <lineage>
        <taxon>Bacteria</taxon>
        <taxon>Pseudomonadati</taxon>
        <taxon>Campylobacterota</taxon>
        <taxon>Epsilonproteobacteria</taxon>
        <taxon>Campylobacterales</taxon>
        <taxon>Campylobacteraceae</taxon>
        <taxon>Campylobacter</taxon>
    </lineage>
</organism>
<evidence type="ECO:0000256" key="1">
    <source>
        <dbReference type="ARBA" id="ARBA00022505"/>
    </source>
</evidence>
<evidence type="ECO:0000313" key="3">
    <source>
        <dbReference type="Proteomes" id="UP000196317"/>
    </source>
</evidence>
<gene>
    <name evidence="2" type="ORF">B9N65_03815</name>
</gene>
<name>A0A1Y5MRN8_9BACT</name>
<proteinExistence type="predicted"/>
<keyword evidence="1" id="KW-0500">Molybdenum</keyword>
<dbReference type="Proteomes" id="UP000196317">
    <property type="component" value="Unassembled WGS sequence"/>
</dbReference>
<dbReference type="RefSeq" id="WP_021085020.1">
    <property type="nucleotide sequence ID" value="NZ_CABPUN010000002.1"/>
</dbReference>
<dbReference type="InterPro" id="IPR006311">
    <property type="entry name" value="TAT_signal"/>
</dbReference>
<dbReference type="NCBIfam" id="TIGR01409">
    <property type="entry name" value="TAT_signal_seq"/>
    <property type="match status" value="1"/>
</dbReference>
<dbReference type="PROSITE" id="PS51318">
    <property type="entry name" value="TAT"/>
    <property type="match status" value="1"/>
</dbReference>
<protein>
    <submittedName>
        <fullName evidence="2">Tat pathway signal protein</fullName>
    </submittedName>
</protein>
<accession>A0A1Y5MRN8</accession>
<dbReference type="EMBL" id="NDYN01000003">
    <property type="protein sequence ID" value="OUT08365.1"/>
    <property type="molecule type" value="Genomic_DNA"/>
</dbReference>